<dbReference type="SUPFAM" id="SSF53098">
    <property type="entry name" value="Ribonuclease H-like"/>
    <property type="match status" value="1"/>
</dbReference>
<feature type="domain" description="Integrase catalytic" evidence="1">
    <location>
        <begin position="21"/>
        <end position="106"/>
    </location>
</feature>
<dbReference type="InterPro" id="IPR012337">
    <property type="entry name" value="RNaseH-like_sf"/>
</dbReference>
<dbReference type="PROSITE" id="PS50994">
    <property type="entry name" value="INTEGRASE"/>
    <property type="match status" value="1"/>
</dbReference>
<reference evidence="2 3" key="1">
    <citation type="submission" date="2019-08" db="EMBL/GenBank/DDBJ databases">
        <authorList>
            <person name="Peeters C."/>
        </authorList>
    </citation>
    <scope>NUCLEOTIDE SEQUENCE [LARGE SCALE GENOMIC DNA]</scope>
    <source>
        <strain evidence="2 3">LMG 31121</strain>
    </source>
</reference>
<dbReference type="PANTHER" id="PTHR46889:SF4">
    <property type="entry name" value="TRANSPOSASE INSO FOR INSERTION SEQUENCE ELEMENT IS911B-RELATED"/>
    <property type="match status" value="1"/>
</dbReference>
<evidence type="ECO:0000259" key="1">
    <source>
        <dbReference type="PROSITE" id="PS50994"/>
    </source>
</evidence>
<evidence type="ECO:0000313" key="2">
    <source>
        <dbReference type="EMBL" id="VVE86061.1"/>
    </source>
</evidence>
<dbReference type="Pfam" id="PF00665">
    <property type="entry name" value="rve"/>
    <property type="match status" value="1"/>
</dbReference>
<evidence type="ECO:0000313" key="3">
    <source>
        <dbReference type="Proteomes" id="UP000335538"/>
    </source>
</evidence>
<dbReference type="EMBL" id="CABPSR010000084">
    <property type="protein sequence ID" value="VVE86061.1"/>
    <property type="molecule type" value="Genomic_DNA"/>
</dbReference>
<dbReference type="Gene3D" id="3.30.420.10">
    <property type="entry name" value="Ribonuclease H-like superfamily/Ribonuclease H"/>
    <property type="match status" value="1"/>
</dbReference>
<dbReference type="GO" id="GO:0015074">
    <property type="term" value="P:DNA integration"/>
    <property type="evidence" value="ECO:0007669"/>
    <property type="project" value="InterPro"/>
</dbReference>
<dbReference type="InterPro" id="IPR036397">
    <property type="entry name" value="RNaseH_sf"/>
</dbReference>
<gene>
    <name evidence="2" type="ORF">PSP31121_05700</name>
</gene>
<dbReference type="PANTHER" id="PTHR46889">
    <property type="entry name" value="TRANSPOSASE INSF FOR INSERTION SEQUENCE IS3B-RELATED"/>
    <property type="match status" value="1"/>
</dbReference>
<dbReference type="Proteomes" id="UP000335538">
    <property type="component" value="Unassembled WGS sequence"/>
</dbReference>
<accession>A0A5E5BIK1</accession>
<dbReference type="InterPro" id="IPR001584">
    <property type="entry name" value="Integrase_cat-core"/>
</dbReference>
<organism evidence="2 3">
    <name type="scientific">Pandoraea sputorum</name>
    <dbReference type="NCBI Taxonomy" id="93222"/>
    <lineage>
        <taxon>Bacteria</taxon>
        <taxon>Pseudomonadati</taxon>
        <taxon>Pseudomonadota</taxon>
        <taxon>Betaproteobacteria</taxon>
        <taxon>Burkholderiales</taxon>
        <taxon>Burkholderiaceae</taxon>
        <taxon>Pandoraea</taxon>
    </lineage>
</organism>
<dbReference type="AlphaFoldDB" id="A0A5E5BIK1"/>
<dbReference type="InterPro" id="IPR050900">
    <property type="entry name" value="Transposase_IS3/IS150/IS904"/>
</dbReference>
<name>A0A5E5BIK1_9BURK</name>
<protein>
    <submittedName>
        <fullName evidence="2">Integrase</fullName>
    </submittedName>
</protein>
<dbReference type="GO" id="GO:0003676">
    <property type="term" value="F:nucleic acid binding"/>
    <property type="evidence" value="ECO:0007669"/>
    <property type="project" value="InterPro"/>
</dbReference>
<proteinExistence type="predicted"/>
<sequence length="106" mass="11542">MTTDSARRLPVAPNLLARRFDGWGPNQAWVADLTYLATDEGGLSLAAIVDLGSRRIVGWSMSERIDATLVCTALPAAYSRACRPEPRHLERNDLVARATLLPHCAA</sequence>